<feature type="compositionally biased region" description="Polar residues" evidence="1">
    <location>
        <begin position="222"/>
        <end position="242"/>
    </location>
</feature>
<gene>
    <name evidence="2" type="ORF">K7432_002889</name>
</gene>
<proteinExistence type="predicted"/>
<dbReference type="Gene3D" id="1.10.20.10">
    <property type="entry name" value="Histone, subunit A"/>
    <property type="match status" value="1"/>
</dbReference>
<feature type="compositionally biased region" description="Polar residues" evidence="1">
    <location>
        <begin position="182"/>
        <end position="215"/>
    </location>
</feature>
<comment type="caution">
    <text evidence="2">The sequence shown here is derived from an EMBL/GenBank/DDBJ whole genome shotgun (WGS) entry which is preliminary data.</text>
</comment>
<evidence type="ECO:0000256" key="1">
    <source>
        <dbReference type="SAM" id="MobiDB-lite"/>
    </source>
</evidence>
<evidence type="ECO:0000313" key="3">
    <source>
        <dbReference type="Proteomes" id="UP001479436"/>
    </source>
</evidence>
<dbReference type="Pfam" id="PF10384">
    <property type="entry name" value="Scm3"/>
    <property type="match status" value="1"/>
</dbReference>
<organism evidence="2 3">
    <name type="scientific">Basidiobolus ranarum</name>
    <dbReference type="NCBI Taxonomy" id="34480"/>
    <lineage>
        <taxon>Eukaryota</taxon>
        <taxon>Fungi</taxon>
        <taxon>Fungi incertae sedis</taxon>
        <taxon>Zoopagomycota</taxon>
        <taxon>Entomophthoromycotina</taxon>
        <taxon>Basidiobolomycetes</taxon>
        <taxon>Basidiobolales</taxon>
        <taxon>Basidiobolaceae</taxon>
        <taxon>Basidiobolus</taxon>
    </lineage>
</organism>
<evidence type="ECO:0000313" key="2">
    <source>
        <dbReference type="EMBL" id="KAK9722171.1"/>
    </source>
</evidence>
<dbReference type="EMBL" id="JASJQH010006957">
    <property type="protein sequence ID" value="KAK9722171.1"/>
    <property type="molecule type" value="Genomic_DNA"/>
</dbReference>
<name>A0ABR2W731_9FUNG</name>
<dbReference type="PANTHER" id="PTHR15992:SF5">
    <property type="entry name" value="HOLLIDAY JUNCTION RECOGNITION PROTEIN"/>
    <property type="match status" value="1"/>
</dbReference>
<keyword evidence="3" id="KW-1185">Reference proteome</keyword>
<dbReference type="InterPro" id="IPR018465">
    <property type="entry name" value="Scm3/HJURP"/>
</dbReference>
<dbReference type="PANTHER" id="PTHR15992">
    <property type="entry name" value="HOLLIDAY JUNCTION RECOGNITION PROTEIN"/>
    <property type="match status" value="1"/>
</dbReference>
<reference evidence="2 3" key="1">
    <citation type="submission" date="2023-04" db="EMBL/GenBank/DDBJ databases">
        <title>Genome of Basidiobolus ranarum AG-B5.</title>
        <authorList>
            <person name="Stajich J.E."/>
            <person name="Carter-House D."/>
            <person name="Gryganskyi A."/>
        </authorList>
    </citation>
    <scope>NUCLEOTIDE SEQUENCE [LARGE SCALE GENOMIC DNA]</scope>
    <source>
        <strain evidence="2 3">AG-B5</strain>
    </source>
</reference>
<protein>
    <submittedName>
        <fullName evidence="2">Uncharacterized protein</fullName>
    </submittedName>
</protein>
<sequence>MMNGERVDLSVTPNEQLTDPPLDALRYFNRCRLKSAFDSIFQKYGRDFEESDVVDISTGEVIEDKGFLKKTPQRKLGSLFKPKEEKTPFTKNMFHLLEPGNSTSTEEETLQETPNKTPLVKEVYDEEDFESILVQEKSHLSRNFPPFYSPSTMGFNPSPFLPSNLNPLFNTPTRKAIPFNNTRSIISPNSNDLPVDSPATNASPHRTELVNSHTIHNPLKSPPTNTQLELKESPQSPASNTLEPVQDFITSPLSPTPTVIRPTATLNVAPHVSTVIPTSTSTTKKRKWEDSADNEKIVSNYESMDLFEVAPQDRDFEVVVLIESKSQQFLSSFTSENQEPVTFTSTDDLSPKSYVSSMVSELVNIRRAASRANTPTFKEHLEKYEANVEESQDDDSHSIVYEYLETSRNFMDSDSIDFSKKESLEISSSREDNQKSISYQVQLLETSHTIQTQEMELVDHSFTKPTLVTETNGCKGYGKCTKAFCFDCAFVETEID</sequence>
<dbReference type="InterPro" id="IPR009072">
    <property type="entry name" value="Histone-fold"/>
</dbReference>
<dbReference type="Proteomes" id="UP001479436">
    <property type="component" value="Unassembled WGS sequence"/>
</dbReference>
<feature type="region of interest" description="Disordered" evidence="1">
    <location>
        <begin position="182"/>
        <end position="242"/>
    </location>
</feature>
<accession>A0ABR2W731</accession>